<dbReference type="EMBL" id="CAJVRM010000171">
    <property type="protein sequence ID" value="CAG8976288.1"/>
    <property type="molecule type" value="Genomic_DNA"/>
</dbReference>
<gene>
    <name evidence="2" type="ORF">HYALB_00011773</name>
</gene>
<organism evidence="2 3">
    <name type="scientific">Hymenoscyphus albidus</name>
    <dbReference type="NCBI Taxonomy" id="595503"/>
    <lineage>
        <taxon>Eukaryota</taxon>
        <taxon>Fungi</taxon>
        <taxon>Dikarya</taxon>
        <taxon>Ascomycota</taxon>
        <taxon>Pezizomycotina</taxon>
        <taxon>Leotiomycetes</taxon>
        <taxon>Helotiales</taxon>
        <taxon>Helotiaceae</taxon>
        <taxon>Hymenoscyphus</taxon>
    </lineage>
</organism>
<keyword evidence="1" id="KW-1133">Transmembrane helix</keyword>
<evidence type="ECO:0000313" key="3">
    <source>
        <dbReference type="Proteomes" id="UP000701801"/>
    </source>
</evidence>
<keyword evidence="1" id="KW-0812">Transmembrane</keyword>
<proteinExistence type="predicted"/>
<dbReference type="Proteomes" id="UP000701801">
    <property type="component" value="Unassembled WGS sequence"/>
</dbReference>
<feature type="transmembrane region" description="Helical" evidence="1">
    <location>
        <begin position="138"/>
        <end position="155"/>
    </location>
</feature>
<name>A0A9N9PVA3_9HELO</name>
<evidence type="ECO:0000256" key="1">
    <source>
        <dbReference type="SAM" id="Phobius"/>
    </source>
</evidence>
<protein>
    <submittedName>
        <fullName evidence="2">Uncharacterized protein</fullName>
    </submittedName>
</protein>
<reference evidence="2" key="1">
    <citation type="submission" date="2021-07" db="EMBL/GenBank/DDBJ databases">
        <authorList>
            <person name="Durling M."/>
        </authorList>
    </citation>
    <scope>NUCLEOTIDE SEQUENCE</scope>
</reference>
<dbReference type="OrthoDB" id="3560573at2759"/>
<feature type="transmembrane region" description="Helical" evidence="1">
    <location>
        <begin position="101"/>
        <end position="126"/>
    </location>
</feature>
<accession>A0A9N9PVA3</accession>
<comment type="caution">
    <text evidence="2">The sequence shown here is derived from an EMBL/GenBank/DDBJ whole genome shotgun (WGS) entry which is preliminary data.</text>
</comment>
<sequence>MSNDSENSSHLLMGRRHVSWSESSITISETPRSRGLFHLLKTNYTIIISLVFGITCIIAAFIFTLWFGRQTFGCPTWTINCAESVPKLVKNYALVQGVVTIVHGIGMAAIAYPAYAFASAALWPIYHERSHPLNKIDTYLAASLGSLPALFQAIFKSFGGRALMVLPFVLVIAVLVQNVTRTFLSKYDVGGGIGLRFKQENPPGTLPEPITNAMNLYASWSSELAKELLPQLRNFFMDRDKLQERGNMSARAIEIQQNIDCTGTAINIIKEIDKKVFSRYRLRIPTNFKSGNKDGDDSVTIRAQPRLTLWVDNILYNKKWSAVTRIIFAAIS</sequence>
<keyword evidence="3" id="KW-1185">Reference proteome</keyword>
<keyword evidence="1" id="KW-0472">Membrane</keyword>
<evidence type="ECO:0000313" key="2">
    <source>
        <dbReference type="EMBL" id="CAG8976288.1"/>
    </source>
</evidence>
<feature type="transmembrane region" description="Helical" evidence="1">
    <location>
        <begin position="44"/>
        <end position="67"/>
    </location>
</feature>
<feature type="transmembrane region" description="Helical" evidence="1">
    <location>
        <begin position="161"/>
        <end position="179"/>
    </location>
</feature>
<dbReference type="AlphaFoldDB" id="A0A9N9PVA3"/>